<gene>
    <name evidence="2" type="ORF">OPV22_034466</name>
</gene>
<feature type="region of interest" description="Disordered" evidence="1">
    <location>
        <begin position="64"/>
        <end position="90"/>
    </location>
</feature>
<accession>A0AAV8PUN2</accession>
<dbReference type="AlphaFoldDB" id="A0AAV8PUN2"/>
<keyword evidence="3" id="KW-1185">Reference proteome</keyword>
<feature type="compositionally biased region" description="Polar residues" evidence="1">
    <location>
        <begin position="68"/>
        <end position="83"/>
    </location>
</feature>
<sequence length="90" mass="9642">MPERTGIGPFRNQIRAFHRHRVFGLSERASERASGGQSVRSTNSAIAPSCRFFCLQGDRCTDRPTPLGSPSSAALGAITQNGGPRTVDVL</sequence>
<evidence type="ECO:0000256" key="1">
    <source>
        <dbReference type="SAM" id="MobiDB-lite"/>
    </source>
</evidence>
<evidence type="ECO:0000313" key="2">
    <source>
        <dbReference type="EMBL" id="KAJ8461540.1"/>
    </source>
</evidence>
<reference evidence="2 3" key="1">
    <citation type="submission" date="2022-12" db="EMBL/GenBank/DDBJ databases">
        <title>Chromosome-scale assembly of the Ensete ventricosum genome.</title>
        <authorList>
            <person name="Dussert Y."/>
            <person name="Stocks J."/>
            <person name="Wendawek A."/>
            <person name="Woldeyes F."/>
            <person name="Nichols R.A."/>
            <person name="Borrell J.S."/>
        </authorList>
    </citation>
    <scope>NUCLEOTIDE SEQUENCE [LARGE SCALE GENOMIC DNA]</scope>
    <source>
        <strain evidence="3">cv. Maze</strain>
        <tissue evidence="2">Seeds</tissue>
    </source>
</reference>
<comment type="caution">
    <text evidence="2">The sequence shown here is derived from an EMBL/GenBank/DDBJ whole genome shotgun (WGS) entry which is preliminary data.</text>
</comment>
<organism evidence="2 3">
    <name type="scientific">Ensete ventricosum</name>
    <name type="common">Abyssinian banana</name>
    <name type="synonym">Musa ensete</name>
    <dbReference type="NCBI Taxonomy" id="4639"/>
    <lineage>
        <taxon>Eukaryota</taxon>
        <taxon>Viridiplantae</taxon>
        <taxon>Streptophyta</taxon>
        <taxon>Embryophyta</taxon>
        <taxon>Tracheophyta</taxon>
        <taxon>Spermatophyta</taxon>
        <taxon>Magnoliopsida</taxon>
        <taxon>Liliopsida</taxon>
        <taxon>Zingiberales</taxon>
        <taxon>Musaceae</taxon>
        <taxon>Ensete</taxon>
    </lineage>
</organism>
<protein>
    <submittedName>
        <fullName evidence="2">Uncharacterized protein</fullName>
    </submittedName>
</protein>
<proteinExistence type="predicted"/>
<dbReference type="EMBL" id="JAQQAF010000009">
    <property type="protein sequence ID" value="KAJ8461540.1"/>
    <property type="molecule type" value="Genomic_DNA"/>
</dbReference>
<evidence type="ECO:0000313" key="3">
    <source>
        <dbReference type="Proteomes" id="UP001222027"/>
    </source>
</evidence>
<name>A0AAV8PUN2_ENSVE</name>
<dbReference type="Proteomes" id="UP001222027">
    <property type="component" value="Unassembled WGS sequence"/>
</dbReference>